<keyword evidence="8 9" id="KW-0472">Membrane</keyword>
<feature type="transmembrane region" description="Helical" evidence="9">
    <location>
        <begin position="167"/>
        <end position="190"/>
    </location>
</feature>
<dbReference type="EMBL" id="RBNJ01026991">
    <property type="protein sequence ID" value="RUS14600.1"/>
    <property type="molecule type" value="Genomic_DNA"/>
</dbReference>
<proteinExistence type="inferred from homology"/>
<keyword evidence="4 9" id="KW-0812">Transmembrane</keyword>
<feature type="transmembrane region" description="Helical" evidence="9">
    <location>
        <begin position="126"/>
        <end position="147"/>
    </location>
</feature>
<dbReference type="Gene3D" id="1.10.357.20">
    <property type="entry name" value="SLC41 divalent cation transporters, integral membrane domain"/>
    <property type="match status" value="1"/>
</dbReference>
<dbReference type="Proteomes" id="UP000274822">
    <property type="component" value="Unassembled WGS sequence"/>
</dbReference>
<feature type="domain" description="SLC41A/MgtE integral membrane" evidence="10">
    <location>
        <begin position="67"/>
        <end position="185"/>
    </location>
</feature>
<evidence type="ECO:0000259" key="10">
    <source>
        <dbReference type="Pfam" id="PF01769"/>
    </source>
</evidence>
<protein>
    <recommendedName>
        <fullName evidence="10">SLC41A/MgtE integral membrane domain-containing protein</fullName>
    </recommendedName>
</protein>
<dbReference type="Pfam" id="PF01769">
    <property type="entry name" value="MgtE"/>
    <property type="match status" value="1"/>
</dbReference>
<name>A0A433PAP6_9FUNG</name>
<organism evidence="11 12">
    <name type="scientific">Jimgerdemannia flammicorona</name>
    <dbReference type="NCBI Taxonomy" id="994334"/>
    <lineage>
        <taxon>Eukaryota</taxon>
        <taxon>Fungi</taxon>
        <taxon>Fungi incertae sedis</taxon>
        <taxon>Mucoromycota</taxon>
        <taxon>Mucoromycotina</taxon>
        <taxon>Endogonomycetes</taxon>
        <taxon>Endogonales</taxon>
        <taxon>Endogonaceae</taxon>
        <taxon>Jimgerdemannia</taxon>
    </lineage>
</organism>
<evidence type="ECO:0000313" key="12">
    <source>
        <dbReference type="Proteomes" id="UP000274822"/>
    </source>
</evidence>
<dbReference type="PANTHER" id="PTHR16228:SF7">
    <property type="entry name" value="SLC41A_MGTE INTEGRAL MEMBRANE DOMAIN-CONTAINING PROTEIN"/>
    <property type="match status" value="1"/>
</dbReference>
<dbReference type="GO" id="GO:0005886">
    <property type="term" value="C:plasma membrane"/>
    <property type="evidence" value="ECO:0007669"/>
    <property type="project" value="TreeGrafter"/>
</dbReference>
<accession>A0A433PAP6</accession>
<evidence type="ECO:0000256" key="9">
    <source>
        <dbReference type="SAM" id="Phobius"/>
    </source>
</evidence>
<keyword evidence="5" id="KW-0460">Magnesium</keyword>
<evidence type="ECO:0000313" key="11">
    <source>
        <dbReference type="EMBL" id="RUS14600.1"/>
    </source>
</evidence>
<dbReference type="AlphaFoldDB" id="A0A433PAP6"/>
<dbReference type="InterPro" id="IPR045349">
    <property type="entry name" value="SLC41A1-3"/>
</dbReference>
<comment type="caution">
    <text evidence="11">The sequence shown here is derived from an EMBL/GenBank/DDBJ whole genome shotgun (WGS) entry which is preliminary data.</text>
</comment>
<dbReference type="InterPro" id="IPR036739">
    <property type="entry name" value="SLC41_membr_dom_sf"/>
</dbReference>
<comment type="similarity">
    <text evidence="2">Belongs to the SLC41A transporter family.</text>
</comment>
<evidence type="ECO:0000256" key="2">
    <source>
        <dbReference type="ARBA" id="ARBA00009749"/>
    </source>
</evidence>
<comment type="subcellular location">
    <subcellularLocation>
        <location evidence="1">Membrane</location>
        <topology evidence="1">Multi-pass membrane protein</topology>
    </subcellularLocation>
</comment>
<evidence type="ECO:0000256" key="1">
    <source>
        <dbReference type="ARBA" id="ARBA00004141"/>
    </source>
</evidence>
<evidence type="ECO:0000256" key="6">
    <source>
        <dbReference type="ARBA" id="ARBA00022989"/>
    </source>
</evidence>
<feature type="transmembrane region" description="Helical" evidence="9">
    <location>
        <begin position="99"/>
        <end position="119"/>
    </location>
</feature>
<evidence type="ECO:0000256" key="8">
    <source>
        <dbReference type="ARBA" id="ARBA00023136"/>
    </source>
</evidence>
<evidence type="ECO:0000256" key="7">
    <source>
        <dbReference type="ARBA" id="ARBA00023065"/>
    </source>
</evidence>
<reference evidence="11 12" key="1">
    <citation type="journal article" date="2018" name="New Phytol.">
        <title>Phylogenomics of Endogonaceae and evolution of mycorrhizas within Mucoromycota.</title>
        <authorList>
            <person name="Chang Y."/>
            <person name="Desiro A."/>
            <person name="Na H."/>
            <person name="Sandor L."/>
            <person name="Lipzen A."/>
            <person name="Clum A."/>
            <person name="Barry K."/>
            <person name="Grigoriev I.V."/>
            <person name="Martin F.M."/>
            <person name="Stajich J.E."/>
            <person name="Smith M.E."/>
            <person name="Bonito G."/>
            <person name="Spatafora J.W."/>
        </authorList>
    </citation>
    <scope>NUCLEOTIDE SEQUENCE [LARGE SCALE GENOMIC DNA]</scope>
    <source>
        <strain evidence="11 12">AD002</strain>
    </source>
</reference>
<dbReference type="PANTHER" id="PTHR16228">
    <property type="entry name" value="DIVALENT CATION TRANSPORTER SOLUTE CARRIER FAMILY 41"/>
    <property type="match status" value="1"/>
</dbReference>
<evidence type="ECO:0000256" key="3">
    <source>
        <dbReference type="ARBA" id="ARBA00022448"/>
    </source>
</evidence>
<keyword evidence="7" id="KW-0406">Ion transport</keyword>
<keyword evidence="3" id="KW-0813">Transport</keyword>
<feature type="non-terminal residue" evidence="11">
    <location>
        <position position="1"/>
    </location>
</feature>
<sequence>LNEGVDGWVGGTENGRGLAGLVLERYVERYKGLALLVPVLCGKRSFLIWLRRSLCKFLIFIVLHYPIPGLAGNLGSIYASRISTCLHAGKQENYGRVEWALLLMNVPVQIVFLIIAWALDLGHMDFNWWFVLVYFVVSMVCTWLALFMGKQMTLACWKWDYDPDNYVLPYLTAIIDVVGTTLLVASFATLSSVGLANMAIIPESEAS</sequence>
<dbReference type="SUPFAM" id="SSF161093">
    <property type="entry name" value="MgtE membrane domain-like"/>
    <property type="match status" value="1"/>
</dbReference>
<feature type="non-terminal residue" evidence="11">
    <location>
        <position position="207"/>
    </location>
</feature>
<evidence type="ECO:0000256" key="4">
    <source>
        <dbReference type="ARBA" id="ARBA00022692"/>
    </source>
</evidence>
<keyword evidence="6 9" id="KW-1133">Transmembrane helix</keyword>
<keyword evidence="12" id="KW-1185">Reference proteome</keyword>
<dbReference type="GO" id="GO:0008324">
    <property type="term" value="F:monoatomic cation transmembrane transporter activity"/>
    <property type="evidence" value="ECO:0007669"/>
    <property type="project" value="InterPro"/>
</dbReference>
<dbReference type="InterPro" id="IPR006667">
    <property type="entry name" value="SLC41_membr_dom"/>
</dbReference>
<gene>
    <name evidence="11" type="ORF">BC938DRAFT_477295</name>
</gene>
<feature type="transmembrane region" description="Helical" evidence="9">
    <location>
        <begin position="57"/>
        <end position="79"/>
    </location>
</feature>
<evidence type="ECO:0000256" key="5">
    <source>
        <dbReference type="ARBA" id="ARBA00022842"/>
    </source>
</evidence>